<keyword evidence="8" id="KW-0812">Transmembrane</keyword>
<keyword evidence="4 7" id="KW-0560">Oxidoreductase</keyword>
<dbReference type="InterPro" id="IPR017972">
    <property type="entry name" value="Cyt_P450_CS"/>
</dbReference>
<dbReference type="PRINTS" id="PR00463">
    <property type="entry name" value="EP450I"/>
</dbReference>
<dbReference type="InterPro" id="IPR036396">
    <property type="entry name" value="Cyt_P450_sf"/>
</dbReference>
<keyword evidence="8" id="KW-0472">Membrane</keyword>
<keyword evidence="10" id="KW-1185">Reference proteome</keyword>
<comment type="caution">
    <text evidence="9">The sequence shown here is derived from an EMBL/GenBank/DDBJ whole genome shotgun (WGS) entry which is preliminary data.</text>
</comment>
<comment type="cofactor">
    <cofactor evidence="1 6">
        <name>heme</name>
        <dbReference type="ChEBI" id="CHEBI:30413"/>
    </cofactor>
</comment>
<dbReference type="GO" id="GO:0005506">
    <property type="term" value="F:iron ion binding"/>
    <property type="evidence" value="ECO:0007669"/>
    <property type="project" value="InterPro"/>
</dbReference>
<proteinExistence type="inferred from homology"/>
<gene>
    <name evidence="9" type="ORF">BGW36DRAFT_67264</name>
</gene>
<dbReference type="Gene3D" id="1.10.630.10">
    <property type="entry name" value="Cytochrome P450"/>
    <property type="match status" value="1"/>
</dbReference>
<dbReference type="GO" id="GO:0004497">
    <property type="term" value="F:monooxygenase activity"/>
    <property type="evidence" value="ECO:0007669"/>
    <property type="project" value="UniProtKB-KW"/>
</dbReference>
<name>A0AAD4KFS6_9EURO</name>
<dbReference type="PANTHER" id="PTHR24305:SF96">
    <property type="entry name" value="CYTOCHROME P450 MONOOXYGENASE STCB-RELATED"/>
    <property type="match status" value="1"/>
</dbReference>
<keyword evidence="5 6" id="KW-0408">Iron</keyword>
<dbReference type="CDD" id="cd11059">
    <property type="entry name" value="CYP_fungal"/>
    <property type="match status" value="1"/>
</dbReference>
<evidence type="ECO:0000256" key="7">
    <source>
        <dbReference type="RuleBase" id="RU000461"/>
    </source>
</evidence>
<evidence type="ECO:0000256" key="4">
    <source>
        <dbReference type="ARBA" id="ARBA00023002"/>
    </source>
</evidence>
<evidence type="ECO:0000256" key="3">
    <source>
        <dbReference type="ARBA" id="ARBA00022723"/>
    </source>
</evidence>
<comment type="similarity">
    <text evidence="2 7">Belongs to the cytochrome P450 family.</text>
</comment>
<keyword evidence="3 6" id="KW-0479">Metal-binding</keyword>
<organism evidence="9 10">
    <name type="scientific">Talaromyces proteolyticus</name>
    <dbReference type="NCBI Taxonomy" id="1131652"/>
    <lineage>
        <taxon>Eukaryota</taxon>
        <taxon>Fungi</taxon>
        <taxon>Dikarya</taxon>
        <taxon>Ascomycota</taxon>
        <taxon>Pezizomycotina</taxon>
        <taxon>Eurotiomycetes</taxon>
        <taxon>Eurotiomycetidae</taxon>
        <taxon>Eurotiales</taxon>
        <taxon>Trichocomaceae</taxon>
        <taxon>Talaromyces</taxon>
        <taxon>Talaromyces sect. Bacilispori</taxon>
    </lineage>
</organism>
<evidence type="ECO:0000256" key="8">
    <source>
        <dbReference type="SAM" id="Phobius"/>
    </source>
</evidence>
<feature type="transmembrane region" description="Helical" evidence="8">
    <location>
        <begin position="6"/>
        <end position="25"/>
    </location>
</feature>
<dbReference type="PRINTS" id="PR00385">
    <property type="entry name" value="P450"/>
</dbReference>
<dbReference type="PROSITE" id="PS00086">
    <property type="entry name" value="CYTOCHROME_P450"/>
    <property type="match status" value="1"/>
</dbReference>
<evidence type="ECO:0000256" key="5">
    <source>
        <dbReference type="ARBA" id="ARBA00023004"/>
    </source>
</evidence>
<evidence type="ECO:0000256" key="6">
    <source>
        <dbReference type="PIRSR" id="PIRSR602401-1"/>
    </source>
</evidence>
<dbReference type="GeneID" id="70252793"/>
<dbReference type="GO" id="GO:0016705">
    <property type="term" value="F:oxidoreductase activity, acting on paired donors, with incorporation or reduction of molecular oxygen"/>
    <property type="evidence" value="ECO:0007669"/>
    <property type="project" value="InterPro"/>
</dbReference>
<sequence>MGWAASITLAVTSAIIYIWIVQFLYNGLTSSLRRVPGPWYTKFTRLPLKLTIITGERVNYVHQLHLKYGPVVRISPDEVAVSSYAEVREIHRAGSPFLKGDWYEKVSNPISIGVLAEKDPKKHAQKRKMFARSFTKMELRRNWEFVVKEKAKLAVQRIRQDLESSNGVADMYKWWYLFSTDTVAHLMFGESFEMLQFGKKNKYIEFLQSSITGLAINVELPIFGMIAPYIPLSAFQTMFRANDYILEYGHKAVENAKRVGNSTAIFTEMINESKKQHSKVTDADVSIESGNLIVAGSDSTAITLTYLIWAILSRPTLQKQIEDEVAQLTDGYDDITVEYLPLLNAVMMESLRLYSSTQGGLPRVVPKSGATFRGFFIPGGTTVSTQSYTIHRDPSLFVDPLVFDHTRWMHARFGEKENPRAVTMEGRLIFAPFGMGPRICIGMYLAWMELRMATVEFFRQCRGARLAPSTTPESMQPLNFFINVPKAGKCEITMERQPLF</sequence>
<evidence type="ECO:0000313" key="9">
    <source>
        <dbReference type="EMBL" id="KAH8690113.1"/>
    </source>
</evidence>
<protein>
    <submittedName>
        <fullName evidence="9">Sterigmatocystin biosynthesis P450 monooxygenase</fullName>
    </submittedName>
</protein>
<dbReference type="InterPro" id="IPR050121">
    <property type="entry name" value="Cytochrome_P450_monoxygenase"/>
</dbReference>
<reference evidence="9" key="1">
    <citation type="submission" date="2021-12" db="EMBL/GenBank/DDBJ databases">
        <title>Convergent genome expansion in fungi linked to evolution of root-endophyte symbiosis.</title>
        <authorList>
            <consortium name="DOE Joint Genome Institute"/>
            <person name="Ke Y.-H."/>
            <person name="Bonito G."/>
            <person name="Liao H.-L."/>
            <person name="Looney B."/>
            <person name="Rojas-Flechas A."/>
            <person name="Nash J."/>
            <person name="Hameed K."/>
            <person name="Schadt C."/>
            <person name="Martin F."/>
            <person name="Crous P.W."/>
            <person name="Miettinen O."/>
            <person name="Magnuson J.K."/>
            <person name="Labbe J."/>
            <person name="Jacobson D."/>
            <person name="Doktycz M.J."/>
            <person name="Veneault-Fourrey C."/>
            <person name="Kuo A."/>
            <person name="Mondo S."/>
            <person name="Calhoun S."/>
            <person name="Riley R."/>
            <person name="Ohm R."/>
            <person name="LaButti K."/>
            <person name="Andreopoulos B."/>
            <person name="Pangilinan J."/>
            <person name="Nolan M."/>
            <person name="Tritt A."/>
            <person name="Clum A."/>
            <person name="Lipzen A."/>
            <person name="Daum C."/>
            <person name="Barry K."/>
            <person name="Grigoriev I.V."/>
            <person name="Vilgalys R."/>
        </authorList>
    </citation>
    <scope>NUCLEOTIDE SEQUENCE</scope>
    <source>
        <strain evidence="9">PMI_201</strain>
    </source>
</reference>
<dbReference type="Pfam" id="PF00067">
    <property type="entry name" value="p450"/>
    <property type="match status" value="1"/>
</dbReference>
<dbReference type="Proteomes" id="UP001201262">
    <property type="component" value="Unassembled WGS sequence"/>
</dbReference>
<dbReference type="PANTHER" id="PTHR24305">
    <property type="entry name" value="CYTOCHROME P450"/>
    <property type="match status" value="1"/>
</dbReference>
<dbReference type="SUPFAM" id="SSF48264">
    <property type="entry name" value="Cytochrome P450"/>
    <property type="match status" value="1"/>
</dbReference>
<keyword evidence="6 7" id="KW-0349">Heme</keyword>
<accession>A0AAD4KFS6</accession>
<evidence type="ECO:0000256" key="2">
    <source>
        <dbReference type="ARBA" id="ARBA00010617"/>
    </source>
</evidence>
<dbReference type="InterPro" id="IPR002401">
    <property type="entry name" value="Cyt_P450_E_grp-I"/>
</dbReference>
<keyword evidence="8" id="KW-1133">Transmembrane helix</keyword>
<evidence type="ECO:0000256" key="1">
    <source>
        <dbReference type="ARBA" id="ARBA00001971"/>
    </source>
</evidence>
<dbReference type="InterPro" id="IPR001128">
    <property type="entry name" value="Cyt_P450"/>
</dbReference>
<dbReference type="GO" id="GO:0020037">
    <property type="term" value="F:heme binding"/>
    <property type="evidence" value="ECO:0007669"/>
    <property type="project" value="InterPro"/>
</dbReference>
<evidence type="ECO:0000313" key="10">
    <source>
        <dbReference type="Proteomes" id="UP001201262"/>
    </source>
</evidence>
<dbReference type="RefSeq" id="XP_046066396.1">
    <property type="nucleotide sequence ID" value="XM_046222507.1"/>
</dbReference>
<feature type="binding site" description="axial binding residue" evidence="6">
    <location>
        <position position="440"/>
    </location>
    <ligand>
        <name>heme</name>
        <dbReference type="ChEBI" id="CHEBI:30413"/>
    </ligand>
    <ligandPart>
        <name>Fe</name>
        <dbReference type="ChEBI" id="CHEBI:18248"/>
    </ligandPart>
</feature>
<dbReference type="AlphaFoldDB" id="A0AAD4KFS6"/>
<dbReference type="EMBL" id="JAJTJA010000014">
    <property type="protein sequence ID" value="KAH8690113.1"/>
    <property type="molecule type" value="Genomic_DNA"/>
</dbReference>
<keyword evidence="7 9" id="KW-0503">Monooxygenase</keyword>